<dbReference type="FunFam" id="3.30.160.60:FF:000060">
    <property type="entry name" value="zinc finger protein 436"/>
    <property type="match status" value="1"/>
</dbReference>
<evidence type="ECO:0000256" key="3">
    <source>
        <dbReference type="ARBA" id="ARBA00022737"/>
    </source>
</evidence>
<feature type="domain" description="C2H2-type" evidence="13">
    <location>
        <begin position="5"/>
        <end position="34"/>
    </location>
</feature>
<feature type="domain" description="C2H2-type" evidence="13">
    <location>
        <begin position="63"/>
        <end position="92"/>
    </location>
</feature>
<comment type="caution">
    <text evidence="14">The sequence shown here is derived from an EMBL/GenBank/DDBJ whole genome shotgun (WGS) entry which is preliminary data.</text>
</comment>
<dbReference type="GO" id="GO:0008270">
    <property type="term" value="F:zinc ion binding"/>
    <property type="evidence" value="ECO:0007669"/>
    <property type="project" value="UniProtKB-KW"/>
</dbReference>
<feature type="compositionally biased region" description="Polar residues" evidence="12">
    <location>
        <begin position="198"/>
        <end position="215"/>
    </location>
</feature>
<dbReference type="Pfam" id="PF00096">
    <property type="entry name" value="zf-C2H2"/>
    <property type="match status" value="4"/>
</dbReference>
<keyword evidence="10" id="KW-0539">Nucleus</keyword>
<feature type="compositionally biased region" description="Polar residues" evidence="12">
    <location>
        <begin position="152"/>
        <end position="162"/>
    </location>
</feature>
<keyword evidence="15" id="KW-1185">Reference proteome</keyword>
<organism evidence="14 15">
    <name type="scientific">Larinioides sclopetarius</name>
    <dbReference type="NCBI Taxonomy" id="280406"/>
    <lineage>
        <taxon>Eukaryota</taxon>
        <taxon>Metazoa</taxon>
        <taxon>Ecdysozoa</taxon>
        <taxon>Arthropoda</taxon>
        <taxon>Chelicerata</taxon>
        <taxon>Arachnida</taxon>
        <taxon>Araneae</taxon>
        <taxon>Araneomorphae</taxon>
        <taxon>Entelegynae</taxon>
        <taxon>Araneoidea</taxon>
        <taxon>Araneidae</taxon>
        <taxon>Larinioides</taxon>
    </lineage>
</organism>
<evidence type="ECO:0000256" key="11">
    <source>
        <dbReference type="PROSITE-ProRule" id="PRU00042"/>
    </source>
</evidence>
<evidence type="ECO:0000256" key="5">
    <source>
        <dbReference type="ARBA" id="ARBA00022833"/>
    </source>
</evidence>
<feature type="region of interest" description="Disordered" evidence="12">
    <location>
        <begin position="147"/>
        <end position="215"/>
    </location>
</feature>
<evidence type="ECO:0000256" key="9">
    <source>
        <dbReference type="ARBA" id="ARBA00023163"/>
    </source>
</evidence>
<evidence type="ECO:0000256" key="7">
    <source>
        <dbReference type="ARBA" id="ARBA00023125"/>
    </source>
</evidence>
<dbReference type="GO" id="GO:0031519">
    <property type="term" value="C:PcG protein complex"/>
    <property type="evidence" value="ECO:0007669"/>
    <property type="project" value="TreeGrafter"/>
</dbReference>
<feature type="domain" description="C2H2-type" evidence="13">
    <location>
        <begin position="93"/>
        <end position="122"/>
    </location>
</feature>
<evidence type="ECO:0000313" key="15">
    <source>
        <dbReference type="Proteomes" id="UP001497382"/>
    </source>
</evidence>
<keyword evidence="3" id="KW-0677">Repeat</keyword>
<name>A0AAV2AZL4_9ARAC</name>
<dbReference type="SUPFAM" id="SSF57667">
    <property type="entry name" value="beta-beta-alpha zinc fingers"/>
    <property type="match status" value="3"/>
</dbReference>
<sequence length="258" mass="28754">GDRPFKCTIEGCGKAFATGYGLKSHTRVHTGETPYKCPGCNRAFTTSNIRKVHLRTHTGERPYICKEEGCGRAFASATNYKNHIRIHTGEKPYVCSVTGCNKRFTEYSSLYKHHVVHTHSKPYVCSFCGKTYRQTSTLAMHKRTAHGVLDQNEGSTTSASEETPQECEQQIDDPSETTPEEMCVDEEIDQKANLKTADAQQESAETSLPESKSFPTIVTLQSDTPNQILQEVDHRTWKSGISGKKRGILWTSKSQGNS</sequence>
<reference evidence="14 15" key="1">
    <citation type="submission" date="2024-04" db="EMBL/GenBank/DDBJ databases">
        <authorList>
            <person name="Rising A."/>
            <person name="Reimegard J."/>
            <person name="Sonavane S."/>
            <person name="Akerstrom W."/>
            <person name="Nylinder S."/>
            <person name="Hedman E."/>
            <person name="Kallberg Y."/>
        </authorList>
    </citation>
    <scope>NUCLEOTIDE SEQUENCE [LARGE SCALE GENOMIC DNA]</scope>
</reference>
<feature type="domain" description="C2H2-type" evidence="13">
    <location>
        <begin position="35"/>
        <end position="62"/>
    </location>
</feature>
<evidence type="ECO:0000313" key="14">
    <source>
        <dbReference type="EMBL" id="CAL1289453.1"/>
    </source>
</evidence>
<gene>
    <name evidence="14" type="ORF">LARSCL_LOCUS15953</name>
</gene>
<protein>
    <recommendedName>
        <fullName evidence="13">C2H2-type domain-containing protein</fullName>
    </recommendedName>
</protein>
<evidence type="ECO:0000256" key="1">
    <source>
        <dbReference type="ARBA" id="ARBA00004123"/>
    </source>
</evidence>
<dbReference type="GO" id="GO:0005667">
    <property type="term" value="C:transcription regulator complex"/>
    <property type="evidence" value="ECO:0007669"/>
    <property type="project" value="TreeGrafter"/>
</dbReference>
<accession>A0AAV2AZL4</accession>
<keyword evidence="6" id="KW-0805">Transcription regulation</keyword>
<evidence type="ECO:0000256" key="10">
    <source>
        <dbReference type="ARBA" id="ARBA00023242"/>
    </source>
</evidence>
<feature type="domain" description="C2H2-type" evidence="13">
    <location>
        <begin position="123"/>
        <end position="146"/>
    </location>
</feature>
<dbReference type="GO" id="GO:0000785">
    <property type="term" value="C:chromatin"/>
    <property type="evidence" value="ECO:0007669"/>
    <property type="project" value="TreeGrafter"/>
</dbReference>
<dbReference type="AlphaFoldDB" id="A0AAV2AZL4"/>
<keyword evidence="9" id="KW-0804">Transcription</keyword>
<dbReference type="EMBL" id="CAXIEN010000249">
    <property type="protein sequence ID" value="CAL1289453.1"/>
    <property type="molecule type" value="Genomic_DNA"/>
</dbReference>
<dbReference type="SMART" id="SM00355">
    <property type="entry name" value="ZnF_C2H2"/>
    <property type="match status" value="5"/>
</dbReference>
<keyword evidence="5" id="KW-0862">Zinc</keyword>
<keyword evidence="8" id="KW-0010">Activator</keyword>
<dbReference type="GO" id="GO:0000981">
    <property type="term" value="F:DNA-binding transcription factor activity, RNA polymerase II-specific"/>
    <property type="evidence" value="ECO:0007669"/>
    <property type="project" value="TreeGrafter"/>
</dbReference>
<dbReference type="PANTHER" id="PTHR14003:SF24">
    <property type="entry name" value="ZINC FINGER PROTEIN 410"/>
    <property type="match status" value="1"/>
</dbReference>
<dbReference type="GO" id="GO:0000978">
    <property type="term" value="F:RNA polymerase II cis-regulatory region sequence-specific DNA binding"/>
    <property type="evidence" value="ECO:0007669"/>
    <property type="project" value="TreeGrafter"/>
</dbReference>
<evidence type="ECO:0000256" key="6">
    <source>
        <dbReference type="ARBA" id="ARBA00023015"/>
    </source>
</evidence>
<keyword evidence="4 11" id="KW-0863">Zinc-finger</keyword>
<dbReference type="InterPro" id="IPR036236">
    <property type="entry name" value="Znf_C2H2_sf"/>
</dbReference>
<keyword evidence="2" id="KW-0479">Metal-binding</keyword>
<dbReference type="PANTHER" id="PTHR14003">
    <property type="entry name" value="TRANSCRIPTIONAL REPRESSOR PROTEIN YY"/>
    <property type="match status" value="1"/>
</dbReference>
<dbReference type="InterPro" id="IPR013087">
    <property type="entry name" value="Znf_C2H2_type"/>
</dbReference>
<dbReference type="FunFam" id="3.30.160.60:FF:000071">
    <property type="entry name" value="Putative zinc finger protein 143"/>
    <property type="match status" value="1"/>
</dbReference>
<evidence type="ECO:0000256" key="12">
    <source>
        <dbReference type="SAM" id="MobiDB-lite"/>
    </source>
</evidence>
<dbReference type="FunFam" id="3.30.160.60:FF:000125">
    <property type="entry name" value="Putative zinc finger protein 143"/>
    <property type="match status" value="2"/>
</dbReference>
<evidence type="ECO:0000256" key="2">
    <source>
        <dbReference type="ARBA" id="ARBA00022723"/>
    </source>
</evidence>
<evidence type="ECO:0000256" key="8">
    <source>
        <dbReference type="ARBA" id="ARBA00023159"/>
    </source>
</evidence>
<comment type="subcellular location">
    <subcellularLocation>
        <location evidence="1">Nucleus</location>
    </subcellularLocation>
</comment>
<feature type="compositionally biased region" description="Acidic residues" evidence="12">
    <location>
        <begin position="163"/>
        <end position="188"/>
    </location>
</feature>
<evidence type="ECO:0000259" key="13">
    <source>
        <dbReference type="PROSITE" id="PS50157"/>
    </source>
</evidence>
<dbReference type="Proteomes" id="UP001497382">
    <property type="component" value="Unassembled WGS sequence"/>
</dbReference>
<evidence type="ECO:0000256" key="4">
    <source>
        <dbReference type="ARBA" id="ARBA00022771"/>
    </source>
</evidence>
<dbReference type="PROSITE" id="PS00028">
    <property type="entry name" value="ZINC_FINGER_C2H2_1"/>
    <property type="match status" value="5"/>
</dbReference>
<dbReference type="PROSITE" id="PS50157">
    <property type="entry name" value="ZINC_FINGER_C2H2_2"/>
    <property type="match status" value="5"/>
</dbReference>
<dbReference type="FunFam" id="3.30.160.60:FF:000875">
    <property type="entry name" value="zinc finger protein 236 isoform X7"/>
    <property type="match status" value="1"/>
</dbReference>
<proteinExistence type="predicted"/>
<feature type="non-terminal residue" evidence="14">
    <location>
        <position position="1"/>
    </location>
</feature>
<keyword evidence="7" id="KW-0238">DNA-binding</keyword>
<dbReference type="Gene3D" id="3.30.160.60">
    <property type="entry name" value="Classic Zinc Finger"/>
    <property type="match status" value="5"/>
</dbReference>